<dbReference type="Proteomes" id="UP001159427">
    <property type="component" value="Unassembled WGS sequence"/>
</dbReference>
<dbReference type="InterPro" id="IPR042091">
    <property type="entry name" value="Ska2_N"/>
</dbReference>
<keyword evidence="6" id="KW-0132">Cell division</keyword>
<feature type="compositionally biased region" description="Polar residues" evidence="14">
    <location>
        <begin position="140"/>
        <end position="155"/>
    </location>
</feature>
<evidence type="ECO:0000256" key="13">
    <source>
        <dbReference type="ARBA" id="ARBA00029651"/>
    </source>
</evidence>
<comment type="subcellular location">
    <subcellularLocation>
        <location evidence="2">Chromosome</location>
        <location evidence="2">Centromere</location>
        <location evidence="2">Kinetochore</location>
    </subcellularLocation>
    <subcellularLocation>
        <location evidence="1">Cytoplasm</location>
        <location evidence="1">Cytoskeleton</location>
        <location evidence="1">Spindle</location>
    </subcellularLocation>
</comment>
<evidence type="ECO:0000256" key="8">
    <source>
        <dbReference type="ARBA" id="ARBA00022776"/>
    </source>
</evidence>
<evidence type="ECO:0000259" key="15">
    <source>
        <dbReference type="Pfam" id="PF16740"/>
    </source>
</evidence>
<dbReference type="Gene3D" id="6.10.250.1380">
    <property type="match status" value="1"/>
</dbReference>
<evidence type="ECO:0000256" key="9">
    <source>
        <dbReference type="ARBA" id="ARBA00022838"/>
    </source>
</evidence>
<keyword evidence="10" id="KW-0206">Cytoskeleton</keyword>
<dbReference type="Pfam" id="PF16740">
    <property type="entry name" value="SKA2"/>
    <property type="match status" value="1"/>
</dbReference>
<keyword evidence="12" id="KW-0137">Centromere</keyword>
<proteinExistence type="inferred from homology"/>
<keyword evidence="8" id="KW-0498">Mitosis</keyword>
<evidence type="ECO:0000256" key="4">
    <source>
        <dbReference type="ARBA" id="ARBA00022454"/>
    </source>
</evidence>
<evidence type="ECO:0000313" key="16">
    <source>
        <dbReference type="EMBL" id="CAH3182633.1"/>
    </source>
</evidence>
<accession>A0ABN8RU47</accession>
<evidence type="ECO:0000256" key="7">
    <source>
        <dbReference type="ARBA" id="ARBA00022701"/>
    </source>
</evidence>
<gene>
    <name evidence="16" type="ORF">PEVE_00014300</name>
</gene>
<evidence type="ECO:0000256" key="6">
    <source>
        <dbReference type="ARBA" id="ARBA00022618"/>
    </source>
</evidence>
<organism evidence="16 17">
    <name type="scientific">Porites evermanni</name>
    <dbReference type="NCBI Taxonomy" id="104178"/>
    <lineage>
        <taxon>Eukaryota</taxon>
        <taxon>Metazoa</taxon>
        <taxon>Cnidaria</taxon>
        <taxon>Anthozoa</taxon>
        <taxon>Hexacorallia</taxon>
        <taxon>Scleractinia</taxon>
        <taxon>Fungiina</taxon>
        <taxon>Poritidae</taxon>
        <taxon>Porites</taxon>
    </lineage>
</organism>
<evidence type="ECO:0000313" key="17">
    <source>
        <dbReference type="Proteomes" id="UP001159427"/>
    </source>
</evidence>
<keyword evidence="5" id="KW-0963">Cytoplasm</keyword>
<keyword evidence="9" id="KW-0995">Kinetochore</keyword>
<evidence type="ECO:0000256" key="2">
    <source>
        <dbReference type="ARBA" id="ARBA00004629"/>
    </source>
</evidence>
<name>A0ABN8RU47_9CNID</name>
<evidence type="ECO:0000256" key="3">
    <source>
        <dbReference type="ARBA" id="ARBA00010684"/>
    </source>
</evidence>
<comment type="similarity">
    <text evidence="3">Belongs to the SKA2 family.</text>
</comment>
<comment type="caution">
    <text evidence="16">The sequence shown here is derived from an EMBL/GenBank/DDBJ whole genome shotgun (WGS) entry which is preliminary data.</text>
</comment>
<evidence type="ECO:0000256" key="12">
    <source>
        <dbReference type="ARBA" id="ARBA00023328"/>
    </source>
</evidence>
<evidence type="ECO:0000256" key="10">
    <source>
        <dbReference type="ARBA" id="ARBA00023212"/>
    </source>
</evidence>
<dbReference type="Pfam" id="PF11362">
    <property type="entry name" value="DUF3161"/>
    <property type="match status" value="1"/>
</dbReference>
<keyword evidence="11" id="KW-0131">Cell cycle</keyword>
<dbReference type="InterPro" id="IPR026762">
    <property type="entry name" value="Ska2"/>
</dbReference>
<keyword evidence="4" id="KW-0158">Chromosome</keyword>
<keyword evidence="7" id="KW-0493">Microtubule</keyword>
<feature type="domain" description="Ska2 N-terminal" evidence="15">
    <location>
        <begin position="5"/>
        <end position="113"/>
    </location>
</feature>
<reference evidence="16 17" key="1">
    <citation type="submission" date="2022-05" db="EMBL/GenBank/DDBJ databases">
        <authorList>
            <consortium name="Genoscope - CEA"/>
            <person name="William W."/>
        </authorList>
    </citation>
    <scope>NUCLEOTIDE SEQUENCE [LARGE SCALE GENOMIC DNA]</scope>
</reference>
<evidence type="ECO:0000256" key="14">
    <source>
        <dbReference type="SAM" id="MobiDB-lite"/>
    </source>
</evidence>
<feature type="region of interest" description="Disordered" evidence="14">
    <location>
        <begin position="125"/>
        <end position="157"/>
    </location>
</feature>
<keyword evidence="17" id="KW-1185">Reference proteome</keyword>
<protein>
    <recommendedName>
        <fullName evidence="13">Protein FAM33A</fullName>
    </recommendedName>
</protein>
<sequence length="252" mass="28531">MVDMEPAVDKLEALFQKAESDLNYISLRLETEFSQQFSESCQDELNPIKLLKRINQAKQRFKSLSEEASCICSKQEEIKDVLTDQMLACQDLLRQLQKCAGLSVLDSNADEQFLRALETRLRIDTTSSEQSVHDEDKENNTSVDQTRGKQPQLETVTKPVSRGRKEFIAIDEKEFLSVSDLVRGRVKLADVNKVYEVLFQHFKKNKNSSSLTPKEMTKMGLKVTGATGEAKLKVLRALKVIEINNKGAVKMA</sequence>
<evidence type="ECO:0000256" key="1">
    <source>
        <dbReference type="ARBA" id="ARBA00004186"/>
    </source>
</evidence>
<dbReference type="PANTHER" id="PTHR32017:SF3">
    <property type="entry name" value="SPINDLE AND KINETOCHORE-ASSOCIATED PROTEIN 2"/>
    <property type="match status" value="1"/>
</dbReference>
<dbReference type="PANTHER" id="PTHR32017">
    <property type="entry name" value="SPINDLE AND KINETOCHORE-ASSOCIATED PROTEIN 2"/>
    <property type="match status" value="1"/>
</dbReference>
<evidence type="ECO:0000256" key="11">
    <source>
        <dbReference type="ARBA" id="ARBA00023306"/>
    </source>
</evidence>
<evidence type="ECO:0000256" key="5">
    <source>
        <dbReference type="ARBA" id="ARBA00022490"/>
    </source>
</evidence>
<dbReference type="EMBL" id="CALNXI010002077">
    <property type="protein sequence ID" value="CAH3182633.1"/>
    <property type="molecule type" value="Genomic_DNA"/>
</dbReference>